<evidence type="ECO:0000313" key="4">
    <source>
        <dbReference type="Proteomes" id="UP000694501"/>
    </source>
</evidence>
<dbReference type="InterPro" id="IPR025369">
    <property type="entry name" value="DUF4274"/>
</dbReference>
<keyword evidence="4" id="KW-1185">Reference proteome</keyword>
<feature type="region of interest" description="Disordered" evidence="1">
    <location>
        <begin position="149"/>
        <end position="170"/>
    </location>
</feature>
<dbReference type="AlphaFoldDB" id="A0A949JJQ3"/>
<dbReference type="EMBL" id="JAELVF020000001">
    <property type="protein sequence ID" value="MBU7596416.1"/>
    <property type="molecule type" value="Genomic_DNA"/>
</dbReference>
<organism evidence="3 4">
    <name type="scientific">Streptomyces tardus</name>
    <dbReference type="NCBI Taxonomy" id="2780544"/>
    <lineage>
        <taxon>Bacteria</taxon>
        <taxon>Bacillati</taxon>
        <taxon>Actinomycetota</taxon>
        <taxon>Actinomycetes</taxon>
        <taxon>Kitasatosporales</taxon>
        <taxon>Streptomycetaceae</taxon>
        <taxon>Streptomyces</taxon>
    </lineage>
</organism>
<dbReference type="RefSeq" id="WP_211040151.1">
    <property type="nucleotide sequence ID" value="NZ_JAELVF020000001.1"/>
</dbReference>
<proteinExistence type="predicted"/>
<evidence type="ECO:0000313" key="3">
    <source>
        <dbReference type="EMBL" id="MBU7596416.1"/>
    </source>
</evidence>
<feature type="domain" description="DUF4274" evidence="2">
    <location>
        <begin position="41"/>
        <end position="99"/>
    </location>
</feature>
<dbReference type="Proteomes" id="UP000694501">
    <property type="component" value="Unassembled WGS sequence"/>
</dbReference>
<reference evidence="3" key="1">
    <citation type="submission" date="2021-06" db="EMBL/GenBank/DDBJ databases">
        <title>Sequencing of actinobacteria type strains.</title>
        <authorList>
            <person name="Nguyen G.-S."/>
            <person name="Wentzel A."/>
        </authorList>
    </citation>
    <scope>NUCLEOTIDE SEQUENCE</scope>
    <source>
        <strain evidence="3">P38-E01</strain>
    </source>
</reference>
<evidence type="ECO:0000256" key="1">
    <source>
        <dbReference type="SAM" id="MobiDB-lite"/>
    </source>
</evidence>
<gene>
    <name evidence="3" type="ORF">JGS22_001855</name>
</gene>
<comment type="caution">
    <text evidence="3">The sequence shown here is derived from an EMBL/GenBank/DDBJ whole genome shotgun (WGS) entry which is preliminary data.</text>
</comment>
<evidence type="ECO:0000259" key="2">
    <source>
        <dbReference type="Pfam" id="PF14096"/>
    </source>
</evidence>
<protein>
    <submittedName>
        <fullName evidence="3">DUF4274 domain-containing protein</fullName>
    </submittedName>
</protein>
<accession>A0A949JJQ3</accession>
<sequence length="207" mass="23244">MHPDVERILHHECDTPNETPNEDERRRIHAELPERVRSLADETLLWELMSAHNWDDGFAVPLAVVRHPRCDRALALRMFWELDDAARIHHADEQHALREQYATEVTHRPEEFEHLLGYCTTLVERLRDGSFPLGANSCDTGFFGLDDPALGPRAGESSGASPGPDLGLELTPGARRLRVARTRAARREYENAFLLPVVGTTGTPAAD</sequence>
<name>A0A949JJQ3_9ACTN</name>
<dbReference type="Pfam" id="PF14096">
    <property type="entry name" value="DUF4274"/>
    <property type="match status" value="1"/>
</dbReference>